<evidence type="ECO:0000313" key="3">
    <source>
        <dbReference type="EMBL" id="OUE09315.1"/>
    </source>
</evidence>
<accession>A0A251XUZ8</accession>
<evidence type="ECO:0000259" key="2">
    <source>
        <dbReference type="Pfam" id="PF09407"/>
    </source>
</evidence>
<evidence type="ECO:0000313" key="4">
    <source>
        <dbReference type="Proteomes" id="UP000195106"/>
    </source>
</evidence>
<sequence length="210" mass="22705">MAWCAHVPRLAPVLSVLDLPLAELCSARLDGEVYEIDACYSPVDELASPWLRAAALAAQVPSRLIAERTTAAWVHGAVRLPPRTHEYCVDSVARCHPPALRNVRIREVVLADRDTVVLAGLRVTTPLRTLCDIARTVSDLAPRYERACLGLLRLPGVTVEGAREHLASSGALPDKRRALQRLDALALRASSARGTDGSDADDGAWPVSPR</sequence>
<dbReference type="Pfam" id="PF09407">
    <property type="entry name" value="AbiEi_1"/>
    <property type="match status" value="1"/>
</dbReference>
<organism evidence="3 4">
    <name type="scientific">Clavibacter michiganensis</name>
    <dbReference type="NCBI Taxonomy" id="28447"/>
    <lineage>
        <taxon>Bacteria</taxon>
        <taxon>Bacillati</taxon>
        <taxon>Actinomycetota</taxon>
        <taxon>Actinomycetes</taxon>
        <taxon>Micrococcales</taxon>
        <taxon>Microbacteriaceae</taxon>
        <taxon>Clavibacter</taxon>
    </lineage>
</organism>
<gene>
    <name evidence="3" type="ORF">CMsap09_10245</name>
</gene>
<dbReference type="EMBL" id="MDHJ01000001">
    <property type="protein sequence ID" value="OUE09315.1"/>
    <property type="molecule type" value="Genomic_DNA"/>
</dbReference>
<comment type="caution">
    <text evidence="3">The sequence shown here is derived from an EMBL/GenBank/DDBJ whole genome shotgun (WGS) entry which is preliminary data.</text>
</comment>
<reference evidence="3 4" key="1">
    <citation type="submission" date="2016-08" db="EMBL/GenBank/DDBJ databases">
        <title>Genome sequence of Clavibacter michiganensis spp. strain CASJ009.</title>
        <authorList>
            <person name="Thapa S.P."/>
            <person name="Coaker G."/>
        </authorList>
    </citation>
    <scope>NUCLEOTIDE SEQUENCE [LARGE SCALE GENOMIC DNA]</scope>
    <source>
        <strain evidence="3">CASJ009</strain>
    </source>
</reference>
<feature type="region of interest" description="Disordered" evidence="1">
    <location>
        <begin position="189"/>
        <end position="210"/>
    </location>
</feature>
<dbReference type="InterPro" id="IPR018547">
    <property type="entry name" value="AbiEi_C"/>
</dbReference>
<evidence type="ECO:0000256" key="1">
    <source>
        <dbReference type="SAM" id="MobiDB-lite"/>
    </source>
</evidence>
<dbReference type="Proteomes" id="UP000195106">
    <property type="component" value="Unassembled WGS sequence"/>
</dbReference>
<protein>
    <recommendedName>
        <fullName evidence="2">AbiEi antitoxin C-terminal domain-containing protein</fullName>
    </recommendedName>
</protein>
<feature type="domain" description="AbiEi antitoxin C-terminal" evidence="2">
    <location>
        <begin position="65"/>
        <end position="142"/>
    </location>
</feature>
<dbReference type="AlphaFoldDB" id="A0A251XUZ8"/>
<name>A0A251XUZ8_9MICO</name>
<proteinExistence type="predicted"/>